<evidence type="ECO:0000313" key="3">
    <source>
        <dbReference type="Proteomes" id="UP000823906"/>
    </source>
</evidence>
<dbReference type="AlphaFoldDB" id="A0A9D2PAM9"/>
<gene>
    <name evidence="2" type="ORF">H9703_04715</name>
</gene>
<dbReference type="InterPro" id="IPR041522">
    <property type="entry name" value="CdaR_GGDEF"/>
</dbReference>
<feature type="domain" description="CdaR GGDEF-like" evidence="1">
    <location>
        <begin position="6"/>
        <end position="86"/>
    </location>
</feature>
<reference evidence="2" key="2">
    <citation type="submission" date="2021-04" db="EMBL/GenBank/DDBJ databases">
        <authorList>
            <person name="Gilroy R."/>
        </authorList>
    </citation>
    <scope>NUCLEOTIDE SEQUENCE</scope>
    <source>
        <strain evidence="2">ChiSjej5B23-2810</strain>
    </source>
</reference>
<accession>A0A9D2PAM9</accession>
<name>A0A9D2PAM9_9FIRM</name>
<evidence type="ECO:0000313" key="2">
    <source>
        <dbReference type="EMBL" id="HJC45423.1"/>
    </source>
</evidence>
<dbReference type="EMBL" id="DWWN01000034">
    <property type="protein sequence ID" value="HJC45423.1"/>
    <property type="molecule type" value="Genomic_DNA"/>
</dbReference>
<dbReference type="Proteomes" id="UP000823906">
    <property type="component" value="Unassembled WGS sequence"/>
</dbReference>
<proteinExistence type="predicted"/>
<comment type="caution">
    <text evidence="2">The sequence shown here is derived from an EMBL/GenBank/DDBJ whole genome shotgun (WGS) entry which is preliminary data.</text>
</comment>
<sequence>MAFWRRVWEAVAALPRGRFHRLPFLLNGEDLVVLYSSGDEIAPDDVRADIEAIQQAARDKARVTLSAGVSDLCTEPGMLPQAYEQANCSAKQSAFVGHESVYFFSQMQKERPAGMPYFDTEQVEKALLAQDYDALRAEIDRVLLPLAQQLPEYRAVDQLCLSLLFHVSLWGLRYGIQMEEVLRSLGAHYTDIYALRQAGLCAGLPVRVPAGAGGPPSQPQPHRQERGHEGAGICGRRILLQRPLAGECGRLCAQDAGVHLPGVQK</sequence>
<reference evidence="2" key="1">
    <citation type="journal article" date="2021" name="PeerJ">
        <title>Extensive microbial diversity within the chicken gut microbiome revealed by metagenomics and culture.</title>
        <authorList>
            <person name="Gilroy R."/>
            <person name="Ravi A."/>
            <person name="Getino M."/>
            <person name="Pursley I."/>
            <person name="Horton D.L."/>
            <person name="Alikhan N.F."/>
            <person name="Baker D."/>
            <person name="Gharbi K."/>
            <person name="Hall N."/>
            <person name="Watson M."/>
            <person name="Adriaenssens E.M."/>
            <person name="Foster-Nyarko E."/>
            <person name="Jarju S."/>
            <person name="Secka A."/>
            <person name="Antonio M."/>
            <person name="Oren A."/>
            <person name="Chaudhuri R.R."/>
            <person name="La Ragione R."/>
            <person name="Hildebrand F."/>
            <person name="Pallen M.J."/>
        </authorList>
    </citation>
    <scope>NUCLEOTIDE SEQUENCE</scope>
    <source>
        <strain evidence="2">ChiSjej5B23-2810</strain>
    </source>
</reference>
<evidence type="ECO:0000259" key="1">
    <source>
        <dbReference type="Pfam" id="PF17853"/>
    </source>
</evidence>
<protein>
    <recommendedName>
        <fullName evidence="1">CdaR GGDEF-like domain-containing protein</fullName>
    </recommendedName>
</protein>
<organism evidence="2 3">
    <name type="scientific">Candidatus Faecalibacterium faecigallinarum</name>
    <dbReference type="NCBI Taxonomy" id="2838577"/>
    <lineage>
        <taxon>Bacteria</taxon>
        <taxon>Bacillati</taxon>
        <taxon>Bacillota</taxon>
        <taxon>Clostridia</taxon>
        <taxon>Eubacteriales</taxon>
        <taxon>Oscillospiraceae</taxon>
        <taxon>Faecalibacterium</taxon>
    </lineage>
</organism>
<dbReference type="Pfam" id="PF17853">
    <property type="entry name" value="GGDEF_2"/>
    <property type="match status" value="1"/>
</dbReference>